<dbReference type="PANTHER" id="PTHR11451:SF44">
    <property type="entry name" value="THREONINE--TRNA LIGASE, CHLOROPLASTIC_MITOCHONDRIAL 2"/>
    <property type="match status" value="1"/>
</dbReference>
<dbReference type="CDD" id="cd00771">
    <property type="entry name" value="ThrRS_core"/>
    <property type="match status" value="1"/>
</dbReference>
<evidence type="ECO:0000256" key="4">
    <source>
        <dbReference type="ARBA" id="ARBA00022598"/>
    </source>
</evidence>
<dbReference type="Gene3D" id="3.40.50.800">
    <property type="entry name" value="Anticodon-binding domain"/>
    <property type="match status" value="1"/>
</dbReference>
<dbReference type="FunFam" id="3.30.980.10:FF:000005">
    <property type="entry name" value="Threonyl-tRNA synthetase, mitochondrial"/>
    <property type="match status" value="1"/>
</dbReference>
<dbReference type="GO" id="GO:0005524">
    <property type="term" value="F:ATP binding"/>
    <property type="evidence" value="ECO:0007669"/>
    <property type="project" value="UniProtKB-UniRule"/>
</dbReference>
<comment type="caution">
    <text evidence="15">The sequence shown here is derived from an EMBL/GenBank/DDBJ whole genome shotgun (WGS) entry which is preliminary data.</text>
</comment>
<dbReference type="Gene3D" id="3.30.930.10">
    <property type="entry name" value="Bira Bifunctional Protein, Domain 2"/>
    <property type="match status" value="1"/>
</dbReference>
<keyword evidence="11 13" id="KW-0030">Aminoacyl-tRNA synthetase</keyword>
<dbReference type="PANTHER" id="PTHR11451">
    <property type="entry name" value="THREONINE-TRNA LIGASE"/>
    <property type="match status" value="1"/>
</dbReference>
<dbReference type="Gene3D" id="3.30.980.10">
    <property type="entry name" value="Threonyl-trna Synthetase, Chain A, domain 2"/>
    <property type="match status" value="1"/>
</dbReference>
<dbReference type="SMART" id="SM00863">
    <property type="entry name" value="tRNA_SAD"/>
    <property type="match status" value="1"/>
</dbReference>
<organism evidence="15 16">
    <name type="scientific">Endomicrobium trichonymphae</name>
    <dbReference type="NCBI Taxonomy" id="1408204"/>
    <lineage>
        <taxon>Bacteria</taxon>
        <taxon>Pseudomonadati</taxon>
        <taxon>Elusimicrobiota</taxon>
        <taxon>Endomicrobiia</taxon>
        <taxon>Endomicrobiales</taxon>
        <taxon>Endomicrobiaceae</taxon>
        <taxon>Candidatus Endomicrobiellum</taxon>
    </lineage>
</organism>
<keyword evidence="7 13" id="KW-0862">Zinc</keyword>
<accession>A0A1E5IJC0</accession>
<feature type="binding site" evidence="13">
    <location>
        <position position="451"/>
    </location>
    <ligand>
        <name>Zn(2+)</name>
        <dbReference type="ChEBI" id="CHEBI:29105"/>
        <note>catalytic</note>
    </ligand>
</feature>
<dbReference type="Pfam" id="PF03129">
    <property type="entry name" value="HGTP_anticodon"/>
    <property type="match status" value="1"/>
</dbReference>
<keyword evidence="16" id="KW-1185">Reference proteome</keyword>
<dbReference type="InterPro" id="IPR006195">
    <property type="entry name" value="aa-tRNA-synth_II"/>
</dbReference>
<evidence type="ECO:0000256" key="12">
    <source>
        <dbReference type="ARBA" id="ARBA00049515"/>
    </source>
</evidence>
<dbReference type="InterPro" id="IPR002320">
    <property type="entry name" value="Thr-tRNA-ligase_IIa"/>
</dbReference>
<dbReference type="GO" id="GO:0005737">
    <property type="term" value="C:cytoplasm"/>
    <property type="evidence" value="ECO:0007669"/>
    <property type="project" value="UniProtKB-SubCell"/>
</dbReference>
<keyword evidence="10 13" id="KW-0648">Protein biosynthesis</keyword>
<feature type="binding site" evidence="13">
    <location>
        <position position="324"/>
    </location>
    <ligand>
        <name>Zn(2+)</name>
        <dbReference type="ChEBI" id="CHEBI:29105"/>
        <note>catalytic</note>
    </ligand>
</feature>
<dbReference type="InterPro" id="IPR045864">
    <property type="entry name" value="aa-tRNA-synth_II/BPL/LPL"/>
</dbReference>
<dbReference type="InterPro" id="IPR012947">
    <property type="entry name" value="tRNA_SAD"/>
</dbReference>
<protein>
    <recommendedName>
        <fullName evidence="13">Threonine--tRNA ligase</fullName>
        <ecNumber evidence="13">6.1.1.3</ecNumber>
    </recommendedName>
    <alternativeName>
        <fullName evidence="13">Threonyl-tRNA synthetase</fullName>
        <shortName evidence="13">ThrRS</shortName>
    </alternativeName>
</protein>
<keyword evidence="4 13" id="KW-0436">Ligase</keyword>
<proteinExistence type="inferred from homology"/>
<dbReference type="GO" id="GO:0004829">
    <property type="term" value="F:threonine-tRNA ligase activity"/>
    <property type="evidence" value="ECO:0007669"/>
    <property type="project" value="UniProtKB-UniRule"/>
</dbReference>
<dbReference type="CDD" id="cd00860">
    <property type="entry name" value="ThrRS_anticodon"/>
    <property type="match status" value="1"/>
</dbReference>
<comment type="subunit">
    <text evidence="13">Homodimer.</text>
</comment>
<dbReference type="AlphaFoldDB" id="A0A1E5IJC0"/>
<keyword evidence="8 13" id="KW-0067">ATP-binding</keyword>
<dbReference type="EMBL" id="LNVX01000321">
    <property type="protein sequence ID" value="OEG70505.1"/>
    <property type="molecule type" value="Genomic_DNA"/>
</dbReference>
<evidence type="ECO:0000256" key="5">
    <source>
        <dbReference type="ARBA" id="ARBA00022723"/>
    </source>
</evidence>
<dbReference type="Proteomes" id="UP000095237">
    <property type="component" value="Unassembled WGS sequence"/>
</dbReference>
<dbReference type="HAMAP" id="MF_00184">
    <property type="entry name" value="Thr_tRNA_synth"/>
    <property type="match status" value="1"/>
</dbReference>
<feature type="binding site" evidence="13">
    <location>
        <position position="273"/>
    </location>
    <ligand>
        <name>Zn(2+)</name>
        <dbReference type="ChEBI" id="CHEBI:29105"/>
        <note>catalytic</note>
    </ligand>
</feature>
<evidence type="ECO:0000256" key="13">
    <source>
        <dbReference type="HAMAP-Rule" id="MF_00184"/>
    </source>
</evidence>
<gene>
    <name evidence="13" type="primary">thrS</name>
    <name evidence="15" type="ORF">ATZ36_04230</name>
</gene>
<dbReference type="PRINTS" id="PR01047">
    <property type="entry name" value="TRNASYNTHTHR"/>
</dbReference>
<evidence type="ECO:0000256" key="6">
    <source>
        <dbReference type="ARBA" id="ARBA00022741"/>
    </source>
</evidence>
<keyword evidence="3 13" id="KW-0820">tRNA-binding</keyword>
<evidence type="ECO:0000313" key="16">
    <source>
        <dbReference type="Proteomes" id="UP000095237"/>
    </source>
</evidence>
<dbReference type="FunFam" id="3.30.930.10:FF:000002">
    <property type="entry name" value="Threonine--tRNA ligase"/>
    <property type="match status" value="1"/>
</dbReference>
<comment type="cofactor">
    <cofactor evidence="13">
        <name>Zn(2+)</name>
        <dbReference type="ChEBI" id="CHEBI:29105"/>
    </cofactor>
    <text evidence="13">Binds 1 zinc ion per subunit.</text>
</comment>
<dbReference type="SUPFAM" id="SSF55681">
    <property type="entry name" value="Class II aaRS and biotin synthetases"/>
    <property type="match status" value="1"/>
</dbReference>
<dbReference type="InterPro" id="IPR047246">
    <property type="entry name" value="ThrRS_anticodon"/>
</dbReference>
<comment type="catalytic activity">
    <reaction evidence="12 13">
        <text>tRNA(Thr) + L-threonine + ATP = L-threonyl-tRNA(Thr) + AMP + diphosphate + H(+)</text>
        <dbReference type="Rhea" id="RHEA:24624"/>
        <dbReference type="Rhea" id="RHEA-COMP:9670"/>
        <dbReference type="Rhea" id="RHEA-COMP:9704"/>
        <dbReference type="ChEBI" id="CHEBI:15378"/>
        <dbReference type="ChEBI" id="CHEBI:30616"/>
        <dbReference type="ChEBI" id="CHEBI:33019"/>
        <dbReference type="ChEBI" id="CHEBI:57926"/>
        <dbReference type="ChEBI" id="CHEBI:78442"/>
        <dbReference type="ChEBI" id="CHEBI:78534"/>
        <dbReference type="ChEBI" id="CHEBI:456215"/>
        <dbReference type="EC" id="6.1.1.3"/>
    </reaction>
</comment>
<dbReference type="FunFam" id="3.40.50.800:FF:000001">
    <property type="entry name" value="Threonine--tRNA ligase"/>
    <property type="match status" value="1"/>
</dbReference>
<dbReference type="Pfam" id="PF07973">
    <property type="entry name" value="tRNA_SAD"/>
    <property type="match status" value="1"/>
</dbReference>
<evidence type="ECO:0000259" key="14">
    <source>
        <dbReference type="PROSITE" id="PS50862"/>
    </source>
</evidence>
<dbReference type="Gene3D" id="3.30.54.20">
    <property type="match status" value="1"/>
</dbReference>
<dbReference type="GO" id="GO:0046872">
    <property type="term" value="F:metal ion binding"/>
    <property type="evidence" value="ECO:0007669"/>
    <property type="project" value="UniProtKB-KW"/>
</dbReference>
<evidence type="ECO:0000313" key="15">
    <source>
        <dbReference type="EMBL" id="OEG70505.1"/>
    </source>
</evidence>
<comment type="similarity">
    <text evidence="1 13">Belongs to the class-II aminoacyl-tRNA synthetase family.</text>
</comment>
<dbReference type="EC" id="6.1.1.3" evidence="13"/>
<dbReference type="GO" id="GO:0006435">
    <property type="term" value="P:threonyl-tRNA aminoacylation"/>
    <property type="evidence" value="ECO:0007669"/>
    <property type="project" value="UniProtKB-UniRule"/>
</dbReference>
<comment type="subcellular location">
    <subcellularLocation>
        <location evidence="13">Cytoplasm</location>
    </subcellularLocation>
</comment>
<dbReference type="SUPFAM" id="SSF52954">
    <property type="entry name" value="Class II aaRS ABD-related"/>
    <property type="match status" value="1"/>
</dbReference>
<dbReference type="PROSITE" id="PS50862">
    <property type="entry name" value="AA_TRNA_LIGASE_II"/>
    <property type="match status" value="1"/>
</dbReference>
<evidence type="ECO:0000256" key="10">
    <source>
        <dbReference type="ARBA" id="ARBA00022917"/>
    </source>
</evidence>
<evidence type="ECO:0000256" key="2">
    <source>
        <dbReference type="ARBA" id="ARBA00022490"/>
    </source>
</evidence>
<keyword evidence="5 13" id="KW-0479">Metal-binding</keyword>
<dbReference type="InterPro" id="IPR004154">
    <property type="entry name" value="Anticodon-bd"/>
</dbReference>
<sequence length="578" mass="66088">MENQKSLDILRHSAAHIMAAAVIELFPGTKVAIGPSIEDGFYYDFDRAQAFTPEDLVKIEEKMAEIIKADHPFICLYVPKDEAVKEFREKGEKYKAEIASQIEDDKVSMYRSGNFMDLCRGPHINSTGELKYFKLLSIAGAYWRGDSLKEQLQRIYGTAFLTKKDIDDYLTGIEEARKRDHRKLGKDLDLFSVNETIGGGLVLWHPKGALLKDIIENYWKKFHLENGYDLLFTPHIASEELFKISGHLQTYSENMYASMEIEGKPYRIKPMNCPMHLMIYKAKLHSYRELPVRYAELGTVYRFEKSGVLHGLLRVRGFTQDDGHIIVAPEQLEEEILRVFNMAMNCLKTFGFNEYKIYLATRPEKKYVGGMEDWEKAQNSIENALKKTGCVYEIDEGGGAFYGPKIDIKIKDTIGRLWQCSTIQFDFNLPERFDIFYVNSSGKKARPYMIHRALLGSLERFIGVLLEHYSGALPLWLSPVQVVVANINEEQRGFCEGLSQKLKRNDIRVIFDGRNEKIGHKIRENAMQKIPYIAVVGNKEKDACAVAVRARSNRDLGVMSIDNFISLVKEESVCASGL</sequence>
<dbReference type="InterPro" id="IPR018163">
    <property type="entry name" value="Thr/Ala-tRNA-synth_IIc_edit"/>
</dbReference>
<evidence type="ECO:0000256" key="3">
    <source>
        <dbReference type="ARBA" id="ARBA00022555"/>
    </source>
</evidence>
<dbReference type="InterPro" id="IPR036621">
    <property type="entry name" value="Anticodon-bd_dom_sf"/>
</dbReference>
<reference evidence="15 16" key="1">
    <citation type="submission" date="2015-11" db="EMBL/GenBank/DDBJ databases">
        <title>Evidence for parallel genomic evolution in an endosymbiosis of termite gut flagellates.</title>
        <authorList>
            <person name="Zheng H."/>
        </authorList>
    </citation>
    <scope>NUCLEOTIDE SEQUENCE [LARGE SCALE GENOMIC DNA]</scope>
    <source>
        <strain evidence="15 16">CET450</strain>
    </source>
</reference>
<evidence type="ECO:0000256" key="9">
    <source>
        <dbReference type="ARBA" id="ARBA00022884"/>
    </source>
</evidence>
<keyword evidence="9 13" id="KW-0694">RNA-binding</keyword>
<evidence type="ECO:0000256" key="1">
    <source>
        <dbReference type="ARBA" id="ARBA00008226"/>
    </source>
</evidence>
<comment type="caution">
    <text evidence="13">Lacks conserved residue(s) required for the propagation of feature annotation.</text>
</comment>
<dbReference type="Pfam" id="PF00587">
    <property type="entry name" value="tRNA-synt_2b"/>
    <property type="match status" value="1"/>
</dbReference>
<dbReference type="SUPFAM" id="SSF55186">
    <property type="entry name" value="ThrRS/AlaRS common domain"/>
    <property type="match status" value="1"/>
</dbReference>
<feature type="domain" description="Aminoacyl-transfer RNA synthetases class-II family profile" evidence="14">
    <location>
        <begin position="204"/>
        <end position="474"/>
    </location>
</feature>
<keyword evidence="2 13" id="KW-0963">Cytoplasm</keyword>
<dbReference type="InterPro" id="IPR002314">
    <property type="entry name" value="aa-tRNA-synt_IIb"/>
</dbReference>
<evidence type="ECO:0000256" key="8">
    <source>
        <dbReference type="ARBA" id="ARBA00022840"/>
    </source>
</evidence>
<name>A0A1E5IJC0_ENDTX</name>
<evidence type="ECO:0000256" key="11">
    <source>
        <dbReference type="ARBA" id="ARBA00023146"/>
    </source>
</evidence>
<evidence type="ECO:0000256" key="7">
    <source>
        <dbReference type="ARBA" id="ARBA00022833"/>
    </source>
</evidence>
<dbReference type="InterPro" id="IPR033728">
    <property type="entry name" value="ThrRS_core"/>
</dbReference>
<dbReference type="NCBIfam" id="TIGR00418">
    <property type="entry name" value="thrS"/>
    <property type="match status" value="1"/>
</dbReference>
<keyword evidence="6 13" id="KW-0547">Nucleotide-binding</keyword>
<dbReference type="GO" id="GO:0000049">
    <property type="term" value="F:tRNA binding"/>
    <property type="evidence" value="ECO:0007669"/>
    <property type="project" value="UniProtKB-KW"/>
</dbReference>